<gene>
    <name evidence="2" type="ORF">C8A03DRAFT_36443</name>
</gene>
<dbReference type="InterPro" id="IPR011042">
    <property type="entry name" value="6-blade_b-propeller_TolB-like"/>
</dbReference>
<evidence type="ECO:0000313" key="3">
    <source>
        <dbReference type="Proteomes" id="UP001303760"/>
    </source>
</evidence>
<dbReference type="EMBL" id="MU860245">
    <property type="protein sequence ID" value="KAK4235698.1"/>
    <property type="molecule type" value="Genomic_DNA"/>
</dbReference>
<feature type="chain" id="PRO_5042883074" description="Saponin hydrolase" evidence="1">
    <location>
        <begin position="22"/>
        <end position="621"/>
    </location>
</feature>
<dbReference type="Proteomes" id="UP001303760">
    <property type="component" value="Unassembled WGS sequence"/>
</dbReference>
<dbReference type="AlphaFoldDB" id="A0AAN7H9P6"/>
<organism evidence="2 3">
    <name type="scientific">Achaetomium macrosporum</name>
    <dbReference type="NCBI Taxonomy" id="79813"/>
    <lineage>
        <taxon>Eukaryota</taxon>
        <taxon>Fungi</taxon>
        <taxon>Dikarya</taxon>
        <taxon>Ascomycota</taxon>
        <taxon>Pezizomycotina</taxon>
        <taxon>Sordariomycetes</taxon>
        <taxon>Sordariomycetidae</taxon>
        <taxon>Sordariales</taxon>
        <taxon>Chaetomiaceae</taxon>
        <taxon>Achaetomium</taxon>
    </lineage>
</organism>
<reference evidence="2" key="2">
    <citation type="submission" date="2023-05" db="EMBL/GenBank/DDBJ databases">
        <authorList>
            <consortium name="Lawrence Berkeley National Laboratory"/>
            <person name="Steindorff A."/>
            <person name="Hensen N."/>
            <person name="Bonometti L."/>
            <person name="Westerberg I."/>
            <person name="Brannstrom I.O."/>
            <person name="Guillou S."/>
            <person name="Cros-Aarteil S."/>
            <person name="Calhoun S."/>
            <person name="Haridas S."/>
            <person name="Kuo A."/>
            <person name="Mondo S."/>
            <person name="Pangilinan J."/>
            <person name="Riley R."/>
            <person name="Labutti K."/>
            <person name="Andreopoulos B."/>
            <person name="Lipzen A."/>
            <person name="Chen C."/>
            <person name="Yanf M."/>
            <person name="Daum C."/>
            <person name="Ng V."/>
            <person name="Clum A."/>
            <person name="Ohm R."/>
            <person name="Martin F."/>
            <person name="Silar P."/>
            <person name="Natvig D."/>
            <person name="Lalanne C."/>
            <person name="Gautier V."/>
            <person name="Ament-Velasquez S.L."/>
            <person name="Kruys A."/>
            <person name="Hutchinson M.I."/>
            <person name="Powell A.J."/>
            <person name="Barry K."/>
            <person name="Miller A.N."/>
            <person name="Grigoriev I.V."/>
            <person name="Debuchy R."/>
            <person name="Gladieux P."/>
            <person name="Thoren M.H."/>
            <person name="Johannesson H."/>
        </authorList>
    </citation>
    <scope>NUCLEOTIDE SEQUENCE</scope>
    <source>
        <strain evidence="2">CBS 532.94</strain>
    </source>
</reference>
<feature type="signal peptide" evidence="1">
    <location>
        <begin position="1"/>
        <end position="21"/>
    </location>
</feature>
<sequence length="621" mass="66479">MSTLCGLISALTAAAVGVAAASNPPPQPEPIDVVELPLPPVAPSDAEGACTPAINPRRTGCIGIDVKEFQAGDFTPDGNHVVVNVEFVGAPAAPDPASTYTGEQLILIKADGTTFSNGDPWKCLSCGVPPEQAMSLDPERDYPHVFRSGKKALWGHNILDCGGVDLASDECTPNRTHIYPIHWTISADGSGPGGVPREMRLHPDDVHMGWSSFTDNGGQFGYFGRLEFNPNPTVGEPLAPRYDLVNVSVLIDQSGKAPITVEGSELHINRDAITVGELRGFSGAGDEILYIGSSWESSNIDVFAVHVVTGAVRRLTSHPEYADPIAFSHDNKWFVVMDTRGSDRQMWMAGMRWIPPLIDMVAVTAASSTRNNGARRFFQPILIDRNGDRGEYFGQQVNAGGDGSNGSVNDPNWNGRADPAFSPDGTRIVYWQALVVPPACGRANPLPCPVSTAQGGRTYRVMLARLTSRKATKPAKVFDVPDYIPWTTPFPPGASLPEQFGVPDGHYTLRGRVSGVADVILEGTSTLGGSGSVSVSYRNYSDQTGYVLDGHEQVSAQIIQWDNLIDWSSDIVQTGVVQATKRTSPGGFHLEINAVTNIFNANGTLTTTINGVEYKQPANGT</sequence>
<dbReference type="Gene3D" id="2.120.10.30">
    <property type="entry name" value="TolB, C-terminal domain"/>
    <property type="match status" value="1"/>
</dbReference>
<comment type="caution">
    <text evidence="2">The sequence shown here is derived from an EMBL/GenBank/DDBJ whole genome shotgun (WGS) entry which is preliminary data.</text>
</comment>
<evidence type="ECO:0008006" key="4">
    <source>
        <dbReference type="Google" id="ProtNLM"/>
    </source>
</evidence>
<protein>
    <recommendedName>
        <fullName evidence="4">Saponin hydrolase</fullName>
    </recommendedName>
</protein>
<evidence type="ECO:0000256" key="1">
    <source>
        <dbReference type="SAM" id="SignalP"/>
    </source>
</evidence>
<dbReference type="InterPro" id="IPR011659">
    <property type="entry name" value="WD40"/>
</dbReference>
<dbReference type="SUPFAM" id="SSF82171">
    <property type="entry name" value="DPP6 N-terminal domain-like"/>
    <property type="match status" value="1"/>
</dbReference>
<name>A0AAN7H9P6_9PEZI</name>
<evidence type="ECO:0000313" key="2">
    <source>
        <dbReference type="EMBL" id="KAK4235698.1"/>
    </source>
</evidence>
<reference evidence="2" key="1">
    <citation type="journal article" date="2023" name="Mol. Phylogenet. Evol.">
        <title>Genome-scale phylogeny and comparative genomics of the fungal order Sordariales.</title>
        <authorList>
            <person name="Hensen N."/>
            <person name="Bonometti L."/>
            <person name="Westerberg I."/>
            <person name="Brannstrom I.O."/>
            <person name="Guillou S."/>
            <person name="Cros-Aarteil S."/>
            <person name="Calhoun S."/>
            <person name="Haridas S."/>
            <person name="Kuo A."/>
            <person name="Mondo S."/>
            <person name="Pangilinan J."/>
            <person name="Riley R."/>
            <person name="LaButti K."/>
            <person name="Andreopoulos B."/>
            <person name="Lipzen A."/>
            <person name="Chen C."/>
            <person name="Yan M."/>
            <person name="Daum C."/>
            <person name="Ng V."/>
            <person name="Clum A."/>
            <person name="Steindorff A."/>
            <person name="Ohm R.A."/>
            <person name="Martin F."/>
            <person name="Silar P."/>
            <person name="Natvig D.O."/>
            <person name="Lalanne C."/>
            <person name="Gautier V."/>
            <person name="Ament-Velasquez S.L."/>
            <person name="Kruys A."/>
            <person name="Hutchinson M.I."/>
            <person name="Powell A.J."/>
            <person name="Barry K."/>
            <person name="Miller A.N."/>
            <person name="Grigoriev I.V."/>
            <person name="Debuchy R."/>
            <person name="Gladieux P."/>
            <person name="Hiltunen Thoren M."/>
            <person name="Johannesson H."/>
        </authorList>
    </citation>
    <scope>NUCLEOTIDE SEQUENCE</scope>
    <source>
        <strain evidence="2">CBS 532.94</strain>
    </source>
</reference>
<keyword evidence="3" id="KW-1185">Reference proteome</keyword>
<keyword evidence="1" id="KW-0732">Signal</keyword>
<accession>A0AAN7H9P6</accession>
<proteinExistence type="predicted"/>
<dbReference type="Pfam" id="PF07676">
    <property type="entry name" value="PD40"/>
    <property type="match status" value="1"/>
</dbReference>